<dbReference type="AlphaFoldDB" id="A0A9D1NFN7"/>
<dbReference type="GO" id="GO:0005829">
    <property type="term" value="C:cytosol"/>
    <property type="evidence" value="ECO:0007669"/>
    <property type="project" value="TreeGrafter"/>
</dbReference>
<evidence type="ECO:0000259" key="9">
    <source>
        <dbReference type="SMART" id="SM00650"/>
    </source>
</evidence>
<reference evidence="10" key="1">
    <citation type="submission" date="2020-10" db="EMBL/GenBank/DDBJ databases">
        <authorList>
            <person name="Gilroy R."/>
        </authorList>
    </citation>
    <scope>NUCLEOTIDE SEQUENCE</scope>
    <source>
        <strain evidence="10">4920</strain>
    </source>
</reference>
<evidence type="ECO:0000256" key="6">
    <source>
        <dbReference type="ARBA" id="ARBA00022884"/>
    </source>
</evidence>
<evidence type="ECO:0000256" key="7">
    <source>
        <dbReference type="HAMAP-Rule" id="MF_00607"/>
    </source>
</evidence>
<comment type="subcellular location">
    <subcellularLocation>
        <location evidence="7">Cytoplasm</location>
    </subcellularLocation>
</comment>
<dbReference type="PANTHER" id="PTHR11727:SF7">
    <property type="entry name" value="DIMETHYLADENOSINE TRANSFERASE-RELATED"/>
    <property type="match status" value="1"/>
</dbReference>
<evidence type="ECO:0000256" key="5">
    <source>
        <dbReference type="ARBA" id="ARBA00022691"/>
    </source>
</evidence>
<evidence type="ECO:0000256" key="2">
    <source>
        <dbReference type="ARBA" id="ARBA00022552"/>
    </source>
</evidence>
<comment type="catalytic activity">
    <reaction evidence="7">
        <text>adenosine(1518)/adenosine(1519) in 16S rRNA + 4 S-adenosyl-L-methionine = N(6)-dimethyladenosine(1518)/N(6)-dimethyladenosine(1519) in 16S rRNA + 4 S-adenosyl-L-homocysteine + 4 H(+)</text>
        <dbReference type="Rhea" id="RHEA:19609"/>
        <dbReference type="Rhea" id="RHEA-COMP:10232"/>
        <dbReference type="Rhea" id="RHEA-COMP:10233"/>
        <dbReference type="ChEBI" id="CHEBI:15378"/>
        <dbReference type="ChEBI" id="CHEBI:57856"/>
        <dbReference type="ChEBI" id="CHEBI:59789"/>
        <dbReference type="ChEBI" id="CHEBI:74411"/>
        <dbReference type="ChEBI" id="CHEBI:74493"/>
        <dbReference type="EC" id="2.1.1.182"/>
    </reaction>
</comment>
<dbReference type="PANTHER" id="PTHR11727">
    <property type="entry name" value="DIMETHYLADENOSINE TRANSFERASE"/>
    <property type="match status" value="1"/>
</dbReference>
<dbReference type="Proteomes" id="UP000886743">
    <property type="component" value="Unassembled WGS sequence"/>
</dbReference>
<dbReference type="PROSITE" id="PS51689">
    <property type="entry name" value="SAM_RNA_A_N6_MT"/>
    <property type="match status" value="1"/>
</dbReference>
<protein>
    <recommendedName>
        <fullName evidence="7">Ribosomal RNA small subunit methyltransferase A</fullName>
        <ecNumber evidence="7">2.1.1.182</ecNumber>
    </recommendedName>
    <alternativeName>
        <fullName evidence="7">16S rRNA (adenine(1518)-N(6)/adenine(1519)-N(6))-dimethyltransferase</fullName>
    </alternativeName>
    <alternativeName>
        <fullName evidence="7">16S rRNA dimethyladenosine transferase</fullName>
    </alternativeName>
    <alternativeName>
        <fullName evidence="7">16S rRNA dimethylase</fullName>
    </alternativeName>
    <alternativeName>
        <fullName evidence="7">S-adenosylmethionine-6-N', N'-adenosyl(rRNA) dimethyltransferase</fullName>
    </alternativeName>
</protein>
<feature type="binding site" evidence="7 8">
    <location>
        <position position="29"/>
    </location>
    <ligand>
        <name>S-adenosyl-L-methionine</name>
        <dbReference type="ChEBI" id="CHEBI:59789"/>
    </ligand>
</feature>
<feature type="binding site" evidence="7 8">
    <location>
        <position position="54"/>
    </location>
    <ligand>
        <name>S-adenosyl-L-methionine</name>
        <dbReference type="ChEBI" id="CHEBI:59789"/>
    </ligand>
</feature>
<feature type="binding site" evidence="7 8">
    <location>
        <position position="125"/>
    </location>
    <ligand>
        <name>S-adenosyl-L-methionine</name>
        <dbReference type="ChEBI" id="CHEBI:59789"/>
    </ligand>
</feature>
<dbReference type="InterPro" id="IPR020598">
    <property type="entry name" value="rRNA_Ade_methylase_Trfase_N"/>
</dbReference>
<keyword evidence="6 7" id="KW-0694">RNA-binding</keyword>
<dbReference type="SMART" id="SM00650">
    <property type="entry name" value="rADc"/>
    <property type="match status" value="1"/>
</dbReference>
<evidence type="ECO:0000313" key="10">
    <source>
        <dbReference type="EMBL" id="HIV02000.1"/>
    </source>
</evidence>
<keyword evidence="5 7" id="KW-0949">S-adenosyl-L-methionine</keyword>
<keyword evidence="1 7" id="KW-0963">Cytoplasm</keyword>
<keyword evidence="3 7" id="KW-0489">Methyltransferase</keyword>
<dbReference type="FunFam" id="3.40.50.150:FF:000023">
    <property type="entry name" value="Ribosomal RNA small subunit methyltransferase A"/>
    <property type="match status" value="1"/>
</dbReference>
<proteinExistence type="inferred from homology"/>
<sequence length="291" mass="30985">MDLTSRQTIQYIKQKYGFQMRKGLGQNFLCDASALDAIITAAGLTAESGALEIGPGIGVLTARLAAAAKKTVAVEIDARLLDVLAETLDGYDNVKIVHADVMKTDLAALIAEELSECNSVSIAANLPYYITTPILTRLLEDTSLHVQNIVVMVQKEVAQRLCATPGSKAYGALSVLVAYHCIPEIVTVVPASSFLPPPKVDSAVVKLAMRAAPPVTPRDERLFFRTVRAAFGQRRKTLINALCGAGLFAGPKDELRSIVASLGFNETIRGETLGLSEFCALSDALSAHGIS</sequence>
<name>A0A9D1NFN7_9FIRM</name>
<feature type="binding site" evidence="7 8">
    <location>
        <position position="100"/>
    </location>
    <ligand>
        <name>S-adenosyl-L-methionine</name>
        <dbReference type="ChEBI" id="CHEBI:59789"/>
    </ligand>
</feature>
<feature type="binding site" evidence="7 8">
    <location>
        <position position="27"/>
    </location>
    <ligand>
        <name>S-adenosyl-L-methionine</name>
        <dbReference type="ChEBI" id="CHEBI:59789"/>
    </ligand>
</feature>
<keyword evidence="2 7" id="KW-0698">rRNA processing</keyword>
<reference evidence="10" key="2">
    <citation type="journal article" date="2021" name="PeerJ">
        <title>Extensive microbial diversity within the chicken gut microbiome revealed by metagenomics and culture.</title>
        <authorList>
            <person name="Gilroy R."/>
            <person name="Ravi A."/>
            <person name="Getino M."/>
            <person name="Pursley I."/>
            <person name="Horton D.L."/>
            <person name="Alikhan N.F."/>
            <person name="Baker D."/>
            <person name="Gharbi K."/>
            <person name="Hall N."/>
            <person name="Watson M."/>
            <person name="Adriaenssens E.M."/>
            <person name="Foster-Nyarko E."/>
            <person name="Jarju S."/>
            <person name="Secka A."/>
            <person name="Antonio M."/>
            <person name="Oren A."/>
            <person name="Chaudhuri R.R."/>
            <person name="La Ragione R."/>
            <person name="Hildebrand F."/>
            <person name="Pallen M.J."/>
        </authorList>
    </citation>
    <scope>NUCLEOTIDE SEQUENCE</scope>
    <source>
        <strain evidence="10">4920</strain>
    </source>
</reference>
<dbReference type="InterPro" id="IPR023165">
    <property type="entry name" value="rRNA_Ade_diMease-like_C"/>
</dbReference>
<feature type="binding site" evidence="7 8">
    <location>
        <position position="75"/>
    </location>
    <ligand>
        <name>S-adenosyl-L-methionine</name>
        <dbReference type="ChEBI" id="CHEBI:59789"/>
    </ligand>
</feature>
<keyword evidence="4 7" id="KW-0808">Transferase</keyword>
<evidence type="ECO:0000313" key="11">
    <source>
        <dbReference type="Proteomes" id="UP000886743"/>
    </source>
</evidence>
<dbReference type="Gene3D" id="3.40.50.150">
    <property type="entry name" value="Vaccinia Virus protein VP39"/>
    <property type="match status" value="1"/>
</dbReference>
<organism evidence="10 11">
    <name type="scientific">Candidatus Aphodoplasma excrementigallinarum</name>
    <dbReference type="NCBI Taxonomy" id="2840673"/>
    <lineage>
        <taxon>Bacteria</taxon>
        <taxon>Bacillati</taxon>
        <taxon>Bacillota</taxon>
        <taxon>Clostridia</taxon>
        <taxon>Eubacteriales</taxon>
        <taxon>Candidatus Aphodoplasma</taxon>
    </lineage>
</organism>
<accession>A0A9D1NFN7</accession>
<dbReference type="InterPro" id="IPR011530">
    <property type="entry name" value="rRNA_adenine_dimethylase"/>
</dbReference>
<dbReference type="SUPFAM" id="SSF53335">
    <property type="entry name" value="S-adenosyl-L-methionine-dependent methyltransferases"/>
    <property type="match status" value="1"/>
</dbReference>
<dbReference type="InterPro" id="IPR001737">
    <property type="entry name" value="KsgA/Erm"/>
</dbReference>
<comment type="caution">
    <text evidence="10">The sequence shown here is derived from an EMBL/GenBank/DDBJ whole genome shotgun (WGS) entry which is preliminary data.</text>
</comment>
<dbReference type="HAMAP" id="MF_00607">
    <property type="entry name" value="16SrRNA_methyltr_A"/>
    <property type="match status" value="1"/>
</dbReference>
<dbReference type="EMBL" id="DVOF01000007">
    <property type="protein sequence ID" value="HIV02000.1"/>
    <property type="molecule type" value="Genomic_DNA"/>
</dbReference>
<dbReference type="EC" id="2.1.1.182" evidence="7"/>
<dbReference type="InterPro" id="IPR029063">
    <property type="entry name" value="SAM-dependent_MTases_sf"/>
</dbReference>
<evidence type="ECO:0000256" key="8">
    <source>
        <dbReference type="PROSITE-ProRule" id="PRU01026"/>
    </source>
</evidence>
<comment type="function">
    <text evidence="7">Specifically dimethylates two adjacent adenosines (A1518 and A1519) in the loop of a conserved hairpin near the 3'-end of 16S rRNA in the 30S particle. May play a critical role in biogenesis of 30S subunits.</text>
</comment>
<gene>
    <name evidence="7 10" type="primary">rsmA</name>
    <name evidence="7" type="synonym">ksgA</name>
    <name evidence="10" type="ORF">IAC74_00390</name>
</gene>
<evidence type="ECO:0000256" key="1">
    <source>
        <dbReference type="ARBA" id="ARBA00022490"/>
    </source>
</evidence>
<dbReference type="Gene3D" id="1.10.8.100">
    <property type="entry name" value="Ribosomal RNA adenine dimethylase-like, domain 2"/>
    <property type="match status" value="1"/>
</dbReference>
<dbReference type="Pfam" id="PF00398">
    <property type="entry name" value="RrnaAD"/>
    <property type="match status" value="1"/>
</dbReference>
<feature type="domain" description="Ribosomal RNA adenine methylase transferase N-terminal" evidence="9">
    <location>
        <begin position="34"/>
        <end position="211"/>
    </location>
</feature>
<dbReference type="GO" id="GO:0052908">
    <property type="term" value="F:16S rRNA (adenine(1518)-N(6)/adenine(1519)-N(6))-dimethyltransferase activity"/>
    <property type="evidence" value="ECO:0007669"/>
    <property type="project" value="UniProtKB-EC"/>
</dbReference>
<dbReference type="GO" id="GO:0003723">
    <property type="term" value="F:RNA binding"/>
    <property type="evidence" value="ECO:0007669"/>
    <property type="project" value="UniProtKB-UniRule"/>
</dbReference>
<evidence type="ECO:0000256" key="4">
    <source>
        <dbReference type="ARBA" id="ARBA00022679"/>
    </source>
</evidence>
<dbReference type="NCBIfam" id="TIGR00755">
    <property type="entry name" value="ksgA"/>
    <property type="match status" value="1"/>
</dbReference>
<evidence type="ECO:0000256" key="3">
    <source>
        <dbReference type="ARBA" id="ARBA00022603"/>
    </source>
</evidence>
<comment type="similarity">
    <text evidence="7">Belongs to the class I-like SAM-binding methyltransferase superfamily. rRNA adenine N(6)-methyltransferase family. RsmA subfamily.</text>
</comment>